<name>A0A6C0E3Q0_9ZZZZ</name>
<sequence>MPVITTVNRLDKFNKSYIIIFIITKNNNLHKFLILNTI</sequence>
<dbReference type="EMBL" id="MN739700">
    <property type="protein sequence ID" value="QHT22025.1"/>
    <property type="molecule type" value="Genomic_DNA"/>
</dbReference>
<reference evidence="1" key="1">
    <citation type="journal article" date="2020" name="Nature">
        <title>Giant virus diversity and host interactions through global metagenomics.</title>
        <authorList>
            <person name="Schulz F."/>
            <person name="Roux S."/>
            <person name="Paez-Espino D."/>
            <person name="Jungbluth S."/>
            <person name="Walsh D.A."/>
            <person name="Denef V.J."/>
            <person name="McMahon K.D."/>
            <person name="Konstantinidis K.T."/>
            <person name="Eloe-Fadrosh E.A."/>
            <person name="Kyrpides N.C."/>
            <person name="Woyke T."/>
        </authorList>
    </citation>
    <scope>NUCLEOTIDE SEQUENCE</scope>
    <source>
        <strain evidence="1">GVMAG-M-3300023179-103</strain>
    </source>
</reference>
<dbReference type="AlphaFoldDB" id="A0A6C0E3Q0"/>
<organism evidence="1">
    <name type="scientific">viral metagenome</name>
    <dbReference type="NCBI Taxonomy" id="1070528"/>
    <lineage>
        <taxon>unclassified sequences</taxon>
        <taxon>metagenomes</taxon>
        <taxon>organismal metagenomes</taxon>
    </lineage>
</organism>
<protein>
    <submittedName>
        <fullName evidence="1">Uncharacterized protein</fullName>
    </submittedName>
</protein>
<evidence type="ECO:0000313" key="1">
    <source>
        <dbReference type="EMBL" id="QHT22025.1"/>
    </source>
</evidence>
<proteinExistence type="predicted"/>
<accession>A0A6C0E3Q0</accession>